<dbReference type="GO" id="GO:0005524">
    <property type="term" value="F:ATP binding"/>
    <property type="evidence" value="ECO:0007669"/>
    <property type="project" value="InterPro"/>
</dbReference>
<dbReference type="InterPro" id="IPR037198">
    <property type="entry name" value="MutL_C_sf"/>
</dbReference>
<dbReference type="HAMAP" id="MF_00149">
    <property type="entry name" value="DNA_mis_repair"/>
    <property type="match status" value="1"/>
</dbReference>
<protein>
    <recommendedName>
        <fullName evidence="4">DNA mismatch repair protein MutL</fullName>
    </recommendedName>
</protein>
<dbReference type="InterPro" id="IPR020568">
    <property type="entry name" value="Ribosomal_Su5_D2-typ_SF"/>
</dbReference>
<dbReference type="CDD" id="cd00782">
    <property type="entry name" value="MutL_Trans"/>
    <property type="match status" value="1"/>
</dbReference>
<keyword evidence="3 4" id="KW-0234">DNA repair</keyword>
<dbReference type="GO" id="GO:0030983">
    <property type="term" value="F:mismatched DNA binding"/>
    <property type="evidence" value="ECO:0007669"/>
    <property type="project" value="InterPro"/>
</dbReference>
<dbReference type="PANTHER" id="PTHR10073:SF12">
    <property type="entry name" value="DNA MISMATCH REPAIR PROTEIN MLH1"/>
    <property type="match status" value="1"/>
</dbReference>
<dbReference type="GO" id="GO:0032300">
    <property type="term" value="C:mismatch repair complex"/>
    <property type="evidence" value="ECO:0007669"/>
    <property type="project" value="InterPro"/>
</dbReference>
<gene>
    <name evidence="4" type="primary">mutL</name>
    <name evidence="7" type="ORF">SAMN05443638_1402</name>
</gene>
<evidence type="ECO:0000313" key="7">
    <source>
        <dbReference type="EMBL" id="SHF14588.1"/>
    </source>
</evidence>
<dbReference type="InterPro" id="IPR036890">
    <property type="entry name" value="HATPase_C_sf"/>
</dbReference>
<reference evidence="7 8" key="1">
    <citation type="submission" date="2016-11" db="EMBL/GenBank/DDBJ databases">
        <authorList>
            <person name="Jaros S."/>
            <person name="Januszkiewicz K."/>
            <person name="Wedrychowicz H."/>
        </authorList>
    </citation>
    <scope>NUCLEOTIDE SEQUENCE [LARGE SCALE GENOMIC DNA]</scope>
    <source>
        <strain evidence="7 8">DSM 2631</strain>
    </source>
</reference>
<organism evidence="7 8">
    <name type="scientific">Clostridium fallax</name>
    <dbReference type="NCBI Taxonomy" id="1533"/>
    <lineage>
        <taxon>Bacteria</taxon>
        <taxon>Bacillati</taxon>
        <taxon>Bacillota</taxon>
        <taxon>Clostridia</taxon>
        <taxon>Eubacteriales</taxon>
        <taxon>Clostridiaceae</taxon>
        <taxon>Clostridium</taxon>
    </lineage>
</organism>
<dbReference type="FunFam" id="3.30.565.10:FF:000003">
    <property type="entry name" value="DNA mismatch repair endonuclease MutL"/>
    <property type="match status" value="1"/>
</dbReference>
<dbReference type="CDD" id="cd16926">
    <property type="entry name" value="HATPase_MutL-MLH-PMS-like"/>
    <property type="match status" value="1"/>
</dbReference>
<dbReference type="EMBL" id="FQVM01000040">
    <property type="protein sequence ID" value="SHF14588.1"/>
    <property type="molecule type" value="Genomic_DNA"/>
</dbReference>
<dbReference type="SUPFAM" id="SSF118116">
    <property type="entry name" value="DNA mismatch repair protein MutL"/>
    <property type="match status" value="1"/>
</dbReference>
<dbReference type="Pfam" id="PF01119">
    <property type="entry name" value="DNA_mis_repair"/>
    <property type="match status" value="1"/>
</dbReference>
<evidence type="ECO:0000313" key="8">
    <source>
        <dbReference type="Proteomes" id="UP000184035"/>
    </source>
</evidence>
<dbReference type="GO" id="GO:0140664">
    <property type="term" value="F:ATP-dependent DNA damage sensor activity"/>
    <property type="evidence" value="ECO:0007669"/>
    <property type="project" value="InterPro"/>
</dbReference>
<dbReference type="InterPro" id="IPR014790">
    <property type="entry name" value="MutL_C"/>
</dbReference>
<dbReference type="InterPro" id="IPR020667">
    <property type="entry name" value="DNA_mismatch_repair_MutL"/>
</dbReference>
<dbReference type="Gene3D" id="3.30.565.10">
    <property type="entry name" value="Histidine kinase-like ATPase, C-terminal domain"/>
    <property type="match status" value="1"/>
</dbReference>
<dbReference type="SUPFAM" id="SSF55874">
    <property type="entry name" value="ATPase domain of HSP90 chaperone/DNA topoisomerase II/histidine kinase"/>
    <property type="match status" value="1"/>
</dbReference>
<dbReference type="Pfam" id="PF08676">
    <property type="entry name" value="MutL_C"/>
    <property type="match status" value="1"/>
</dbReference>
<dbReference type="PROSITE" id="PS00058">
    <property type="entry name" value="DNA_MISMATCH_REPAIR_1"/>
    <property type="match status" value="1"/>
</dbReference>
<evidence type="ECO:0000259" key="6">
    <source>
        <dbReference type="SMART" id="SM01340"/>
    </source>
</evidence>
<evidence type="ECO:0000256" key="2">
    <source>
        <dbReference type="ARBA" id="ARBA00022763"/>
    </source>
</evidence>
<dbReference type="SMART" id="SM00853">
    <property type="entry name" value="MutL_C"/>
    <property type="match status" value="1"/>
</dbReference>
<keyword evidence="2 4" id="KW-0227">DNA damage</keyword>
<dbReference type="OrthoDB" id="9763467at2"/>
<comment type="function">
    <text evidence="4">This protein is involved in the repair of mismatches in DNA. It is required for dam-dependent methyl-directed DNA mismatch repair. May act as a 'molecular matchmaker', a protein that promotes the formation of a stable complex between two or more DNA-binding proteins in an ATP-dependent manner without itself being part of a final effector complex.</text>
</comment>
<dbReference type="PANTHER" id="PTHR10073">
    <property type="entry name" value="DNA MISMATCH REPAIR PROTEIN MLH, PMS, MUTL"/>
    <property type="match status" value="1"/>
</dbReference>
<name>A0A1M4Z9G7_9CLOT</name>
<dbReference type="Pfam" id="PF13589">
    <property type="entry name" value="HATPase_c_3"/>
    <property type="match status" value="1"/>
</dbReference>
<dbReference type="InterPro" id="IPR042120">
    <property type="entry name" value="MutL_C_dimsub"/>
</dbReference>
<dbReference type="AlphaFoldDB" id="A0A1M4Z9G7"/>
<dbReference type="RefSeq" id="WP_072897726.1">
    <property type="nucleotide sequence ID" value="NZ_FQVM01000040.1"/>
</dbReference>
<keyword evidence="8" id="KW-1185">Reference proteome</keyword>
<dbReference type="InterPro" id="IPR038973">
    <property type="entry name" value="MutL/Mlh/Pms-like"/>
</dbReference>
<dbReference type="Gene3D" id="3.30.1370.100">
    <property type="entry name" value="MutL, C-terminal domain, regulatory subdomain"/>
    <property type="match status" value="1"/>
</dbReference>
<dbReference type="Gene3D" id="3.30.1540.20">
    <property type="entry name" value="MutL, C-terminal domain, dimerisation subdomain"/>
    <property type="match status" value="1"/>
</dbReference>
<dbReference type="InterPro" id="IPR042121">
    <property type="entry name" value="MutL_C_regsub"/>
</dbReference>
<feature type="domain" description="DNA mismatch repair protein S5" evidence="6">
    <location>
        <begin position="209"/>
        <end position="327"/>
    </location>
</feature>
<evidence type="ECO:0000256" key="3">
    <source>
        <dbReference type="ARBA" id="ARBA00023204"/>
    </source>
</evidence>
<feature type="domain" description="MutL C-terminal dimerisation" evidence="5">
    <location>
        <begin position="464"/>
        <end position="606"/>
    </location>
</feature>
<sequence>MKRINLLDEVTSNKIAAGEVVERPSSVVKELIENSIDAGSKNIIIEIEEGGKDLIRIIDDGYGIHPDDIEKAFLPHATSKIKDIKDIYAINTLGFRGEALASIASVAKVSLKSKMEGIDFGKEIYIEGGLKKHIKEIGMNKGTTIEVKELFFNVPARQKFLKSTSRESSIINDIVTRIALCNPNVSFILYNRGKKVLHTFGNGSLEDTIRNIYGKTISNDIIYFENHTDTTSIYGYIGRESIAKGNKNNQSIFVNKRYIKNQLITVAMENAFKSFSTINKHPFFIIFIDIYPELVDVNIHPAKAEVKFTEDRALFKIIFDTVHNKVKEDVMESFSLPEEDREEKIKEPLVEEISFDFKDIVKNKFSSLEEKSKEDLDKVFINNNRFKETLSENHLENKISENTSSVNYINKADVSNCKETISLPVDLKSTVICKEEALNITKDNSEEIKKISPKDYNKFPYIKIIGQFDKTYIIGEYEKELYFIDQHAAHEKILFEKYMKEIESKEVIIQPLLVPEVIELSLSDYCYFEENKDVFKSAGFLVEDFGGNSIMIKEVPYFLQSINAKLLFIDILENLKNLGSGKTTEVKYNKIATMACKSAVKAHDELNLKEMERLLEDLRYLDNPFHCPHGRPTIIKITLNELEKRFRRIQ</sequence>
<dbReference type="SMART" id="SM01340">
    <property type="entry name" value="DNA_mis_repair"/>
    <property type="match status" value="1"/>
</dbReference>
<dbReference type="InterPro" id="IPR014721">
    <property type="entry name" value="Ribsml_uS5_D2-typ_fold_subgr"/>
</dbReference>
<accession>A0A1M4Z9G7</accession>
<dbReference type="NCBIfam" id="TIGR00585">
    <property type="entry name" value="mutl"/>
    <property type="match status" value="1"/>
</dbReference>
<dbReference type="InterPro" id="IPR014762">
    <property type="entry name" value="DNA_mismatch_repair_CS"/>
</dbReference>
<evidence type="ECO:0000256" key="4">
    <source>
        <dbReference type="HAMAP-Rule" id="MF_00149"/>
    </source>
</evidence>
<evidence type="ECO:0000259" key="5">
    <source>
        <dbReference type="SMART" id="SM00853"/>
    </source>
</evidence>
<dbReference type="SUPFAM" id="SSF54211">
    <property type="entry name" value="Ribosomal protein S5 domain 2-like"/>
    <property type="match status" value="1"/>
</dbReference>
<evidence type="ECO:0000256" key="1">
    <source>
        <dbReference type="ARBA" id="ARBA00006082"/>
    </source>
</evidence>
<proteinExistence type="inferred from homology"/>
<dbReference type="GO" id="GO:0006298">
    <property type="term" value="P:mismatch repair"/>
    <property type="evidence" value="ECO:0007669"/>
    <property type="project" value="UniProtKB-UniRule"/>
</dbReference>
<dbReference type="InterPro" id="IPR013507">
    <property type="entry name" value="DNA_mismatch_S5_2-like"/>
</dbReference>
<dbReference type="GO" id="GO:0016887">
    <property type="term" value="F:ATP hydrolysis activity"/>
    <property type="evidence" value="ECO:0007669"/>
    <property type="project" value="InterPro"/>
</dbReference>
<dbReference type="InterPro" id="IPR002099">
    <property type="entry name" value="MutL/Mlh/PMS"/>
</dbReference>
<dbReference type="Proteomes" id="UP000184035">
    <property type="component" value="Unassembled WGS sequence"/>
</dbReference>
<dbReference type="Gene3D" id="3.30.230.10">
    <property type="match status" value="1"/>
</dbReference>
<dbReference type="STRING" id="1533.SAMN05443638_1402"/>
<comment type="similarity">
    <text evidence="1 4">Belongs to the DNA mismatch repair MutL/HexB family.</text>
</comment>